<keyword evidence="3" id="KW-1185">Reference proteome</keyword>
<gene>
    <name evidence="2" type="ORF">Psi01_57510</name>
</gene>
<dbReference type="RefSeq" id="WP_204067223.1">
    <property type="nucleotide sequence ID" value="NZ_BOOJ01000051.1"/>
</dbReference>
<protein>
    <submittedName>
        <fullName evidence="2">Uncharacterized protein</fullName>
    </submittedName>
</protein>
<organism evidence="2 3">
    <name type="scientific">Planobispora siamensis</name>
    <dbReference type="NCBI Taxonomy" id="936338"/>
    <lineage>
        <taxon>Bacteria</taxon>
        <taxon>Bacillati</taxon>
        <taxon>Actinomycetota</taxon>
        <taxon>Actinomycetes</taxon>
        <taxon>Streptosporangiales</taxon>
        <taxon>Streptosporangiaceae</taxon>
        <taxon>Planobispora</taxon>
    </lineage>
</organism>
<feature type="region of interest" description="Disordered" evidence="1">
    <location>
        <begin position="1"/>
        <end position="56"/>
    </location>
</feature>
<dbReference type="AlphaFoldDB" id="A0A8J3SM60"/>
<sequence length="56" mass="5746">MPQAGLRTSLEPARAARQAAQGPSPHPAPPELAEAVLDAAVSPDPRAPADEPEPSR</sequence>
<comment type="caution">
    <text evidence="2">The sequence shown here is derived from an EMBL/GenBank/DDBJ whole genome shotgun (WGS) entry which is preliminary data.</text>
</comment>
<dbReference type="Proteomes" id="UP000619788">
    <property type="component" value="Unassembled WGS sequence"/>
</dbReference>
<evidence type="ECO:0000313" key="2">
    <source>
        <dbReference type="EMBL" id="GIH95121.1"/>
    </source>
</evidence>
<feature type="compositionally biased region" description="Basic and acidic residues" evidence="1">
    <location>
        <begin position="47"/>
        <end position="56"/>
    </location>
</feature>
<reference evidence="2 3" key="1">
    <citation type="submission" date="2021-01" db="EMBL/GenBank/DDBJ databases">
        <title>Whole genome shotgun sequence of Planobispora siamensis NBRC 107568.</title>
        <authorList>
            <person name="Komaki H."/>
            <person name="Tamura T."/>
        </authorList>
    </citation>
    <scope>NUCLEOTIDE SEQUENCE [LARGE SCALE GENOMIC DNA]</scope>
    <source>
        <strain evidence="2 3">NBRC 107568</strain>
    </source>
</reference>
<dbReference type="EMBL" id="BOOJ01000051">
    <property type="protein sequence ID" value="GIH95121.1"/>
    <property type="molecule type" value="Genomic_DNA"/>
</dbReference>
<proteinExistence type="predicted"/>
<evidence type="ECO:0000256" key="1">
    <source>
        <dbReference type="SAM" id="MobiDB-lite"/>
    </source>
</evidence>
<name>A0A8J3SM60_9ACTN</name>
<evidence type="ECO:0000313" key="3">
    <source>
        <dbReference type="Proteomes" id="UP000619788"/>
    </source>
</evidence>
<accession>A0A8J3SM60</accession>